<dbReference type="InterPro" id="IPR020568">
    <property type="entry name" value="Ribosomal_Su5_D2-typ_SF"/>
</dbReference>
<name>A0AAW7JPA7_9ACTN</name>
<dbReference type="Pfam" id="PF01205">
    <property type="entry name" value="Impact_N"/>
    <property type="match status" value="1"/>
</dbReference>
<dbReference type="GO" id="GO:0006446">
    <property type="term" value="P:regulation of translational initiation"/>
    <property type="evidence" value="ECO:0007669"/>
    <property type="project" value="TreeGrafter"/>
</dbReference>
<comment type="caution">
    <text evidence="4">The sequence shown here is derived from an EMBL/GenBank/DDBJ whole genome shotgun (WGS) entry which is preliminary data.</text>
</comment>
<evidence type="ECO:0000259" key="3">
    <source>
        <dbReference type="Pfam" id="PF09186"/>
    </source>
</evidence>
<evidence type="ECO:0000313" key="4">
    <source>
        <dbReference type="EMBL" id="MDN0069388.1"/>
    </source>
</evidence>
<dbReference type="AlphaFoldDB" id="A0AAW7JPA7"/>
<protein>
    <submittedName>
        <fullName evidence="4">YigZ family protein</fullName>
    </submittedName>
</protein>
<dbReference type="InterPro" id="IPR036956">
    <property type="entry name" value="Impact_N_sf"/>
</dbReference>
<proteinExistence type="inferred from homology"/>
<dbReference type="InterPro" id="IPR001498">
    <property type="entry name" value="Impact_N"/>
</dbReference>
<dbReference type="RefSeq" id="WP_289827144.1">
    <property type="nucleotide sequence ID" value="NZ_JAUEIR010000005.1"/>
</dbReference>
<reference evidence="4" key="1">
    <citation type="submission" date="2023-06" db="EMBL/GenBank/DDBJ databases">
        <authorList>
            <person name="Zeman M."/>
            <person name="Kubasova T."/>
            <person name="Jahodarova E."/>
            <person name="Nykrynova M."/>
            <person name="Rychlik I."/>
        </authorList>
    </citation>
    <scope>NUCLEOTIDE SEQUENCE</scope>
    <source>
        <strain evidence="4">15_COKtk</strain>
    </source>
</reference>
<dbReference type="Pfam" id="PF09186">
    <property type="entry name" value="DUF1949"/>
    <property type="match status" value="1"/>
</dbReference>
<reference evidence="4" key="2">
    <citation type="submission" date="2023-08" db="EMBL/GenBank/DDBJ databases">
        <title>Identification and characterization of horizontal gene transfer across gut microbiota members of farm animals based on homology search.</title>
        <authorList>
            <person name="Schwarzerova J."/>
            <person name="Nykrynova M."/>
            <person name="Jureckova K."/>
            <person name="Cejkova D."/>
            <person name="Rychlik I."/>
        </authorList>
    </citation>
    <scope>NUCLEOTIDE SEQUENCE</scope>
    <source>
        <strain evidence="4">15_COKtk</strain>
    </source>
</reference>
<gene>
    <name evidence="4" type="ORF">QVN40_06675</name>
</gene>
<evidence type="ECO:0000259" key="2">
    <source>
        <dbReference type="Pfam" id="PF01205"/>
    </source>
</evidence>
<dbReference type="InterPro" id="IPR023582">
    <property type="entry name" value="Impact"/>
</dbReference>
<evidence type="ECO:0000256" key="1">
    <source>
        <dbReference type="ARBA" id="ARBA00007665"/>
    </source>
</evidence>
<feature type="domain" description="UPF0029" evidence="3">
    <location>
        <begin position="143"/>
        <end position="198"/>
    </location>
</feature>
<dbReference type="SUPFAM" id="SSF54980">
    <property type="entry name" value="EF-G C-terminal domain-like"/>
    <property type="match status" value="1"/>
</dbReference>
<dbReference type="SUPFAM" id="SSF54211">
    <property type="entry name" value="Ribosomal protein S5 domain 2-like"/>
    <property type="match status" value="1"/>
</dbReference>
<dbReference type="Proteomes" id="UP001168505">
    <property type="component" value="Unassembled WGS sequence"/>
</dbReference>
<sequence>MESYITMRAGVEATGEFIDRKSRFIAQLVHVETEQEAAVHQTAMRARHFDARHNVPAWILADGRERASDDGEPQRTSGMPTLEVLRGANLRDVCCVTTRYFGGTLLGPGGLVRAYTAAAQAAIEAARAAGQLVEMTSVVPVDVRIAYPQYEQVLHVADHAGAHVSGTDFTDSVCLHLVFKAGDEAPFLAALTELLAGKEDVDVGSPRFAEF</sequence>
<organism evidence="4 5">
    <name type="scientific">Collinsella ihumii</name>
    <dbReference type="NCBI Taxonomy" id="1720204"/>
    <lineage>
        <taxon>Bacteria</taxon>
        <taxon>Bacillati</taxon>
        <taxon>Actinomycetota</taxon>
        <taxon>Coriobacteriia</taxon>
        <taxon>Coriobacteriales</taxon>
        <taxon>Coriobacteriaceae</taxon>
        <taxon>Collinsella</taxon>
    </lineage>
</organism>
<dbReference type="EMBL" id="JAUEIR010000005">
    <property type="protein sequence ID" value="MDN0069388.1"/>
    <property type="molecule type" value="Genomic_DNA"/>
</dbReference>
<dbReference type="Gene3D" id="3.30.230.30">
    <property type="entry name" value="Impact, N-terminal domain"/>
    <property type="match status" value="1"/>
</dbReference>
<evidence type="ECO:0000313" key="5">
    <source>
        <dbReference type="Proteomes" id="UP001168505"/>
    </source>
</evidence>
<dbReference type="InterPro" id="IPR015269">
    <property type="entry name" value="UPF0029_Impact_C"/>
</dbReference>
<comment type="similarity">
    <text evidence="1">Belongs to the IMPACT family.</text>
</comment>
<dbReference type="GO" id="GO:0005737">
    <property type="term" value="C:cytoplasm"/>
    <property type="evidence" value="ECO:0007669"/>
    <property type="project" value="TreeGrafter"/>
</dbReference>
<dbReference type="PANTHER" id="PTHR16301:SF20">
    <property type="entry name" value="IMPACT FAMILY MEMBER YIGZ"/>
    <property type="match status" value="1"/>
</dbReference>
<dbReference type="PANTHER" id="PTHR16301">
    <property type="entry name" value="IMPACT-RELATED"/>
    <property type="match status" value="1"/>
</dbReference>
<feature type="domain" description="Impact N-terminal" evidence="2">
    <location>
        <begin position="20"/>
        <end position="123"/>
    </location>
</feature>
<accession>A0AAW7JPA7</accession>
<dbReference type="InterPro" id="IPR035647">
    <property type="entry name" value="EFG_III/V"/>
</dbReference>